<comment type="caution">
    <text evidence="3">The sequence shown here is derived from an EMBL/GenBank/DDBJ whole genome shotgun (WGS) entry which is preliminary data.</text>
</comment>
<keyword evidence="5" id="KW-1185">Reference proteome</keyword>
<dbReference type="eggNOG" id="COG0412">
    <property type="taxonomic scope" value="Bacteria"/>
</dbReference>
<protein>
    <recommendedName>
        <fullName evidence="2">PET hydrolase/cutinase-like domain-containing protein</fullName>
    </recommendedName>
</protein>
<dbReference type="SUPFAM" id="SSF53474">
    <property type="entry name" value="alpha/beta-Hydrolases"/>
    <property type="match status" value="1"/>
</dbReference>
<dbReference type="HOGENOM" id="CLU_085645_0_0_11"/>
<reference evidence="4 5" key="2">
    <citation type="submission" date="2012-08" db="EMBL/GenBank/DDBJ databases">
        <title>The Genome Sequence of Turicella otitidis ATCC 51513.</title>
        <authorList>
            <consortium name="The Broad Institute Genome Sequencing Platform"/>
            <person name="Earl A."/>
            <person name="Ward D."/>
            <person name="Feldgarden M."/>
            <person name="Gevers D."/>
            <person name="Huys G."/>
            <person name="Walker B."/>
            <person name="Young S.K."/>
            <person name="Zeng Q."/>
            <person name="Gargeya S."/>
            <person name="Fitzgerald M."/>
            <person name="Haas B."/>
            <person name="Abouelleil A."/>
            <person name="Alvarado L."/>
            <person name="Arachchi H.M."/>
            <person name="Berlin A.M."/>
            <person name="Chapman S.B."/>
            <person name="Goldberg J."/>
            <person name="Griggs A."/>
            <person name="Gujja S."/>
            <person name="Hansen M."/>
            <person name="Howarth C."/>
            <person name="Imamovic A."/>
            <person name="Larimer J."/>
            <person name="McCowen C."/>
            <person name="Montmayeur A."/>
            <person name="Murphy C."/>
            <person name="Neiman D."/>
            <person name="Pearson M."/>
            <person name="Priest M."/>
            <person name="Roberts A."/>
            <person name="Saif S."/>
            <person name="Shea T."/>
            <person name="Sisk P."/>
            <person name="Sykes S."/>
            <person name="Wortman J."/>
            <person name="Nusbaum C."/>
            <person name="Birren B."/>
        </authorList>
    </citation>
    <scope>NUCLEOTIDE SEQUENCE [LARGE SCALE GENOMIC DNA]</scope>
    <source>
        <strain evidence="4 5">ATCC 51513</strain>
    </source>
</reference>
<evidence type="ECO:0000313" key="4">
    <source>
        <dbReference type="EMBL" id="EJZ81594.1"/>
    </source>
</evidence>
<feature type="compositionally biased region" description="Basic and acidic residues" evidence="1">
    <location>
        <begin position="266"/>
        <end position="286"/>
    </location>
</feature>
<organism evidence="3 6">
    <name type="scientific">Corynebacterium otitidis ATCC 51513</name>
    <dbReference type="NCBI Taxonomy" id="883169"/>
    <lineage>
        <taxon>Bacteria</taxon>
        <taxon>Bacillati</taxon>
        <taxon>Actinomycetota</taxon>
        <taxon>Actinomycetes</taxon>
        <taxon>Mycobacteriales</taxon>
        <taxon>Corynebacteriaceae</taxon>
        <taxon>Corynebacterium</taxon>
    </lineage>
</organism>
<dbReference type="Pfam" id="PF12740">
    <property type="entry name" value="PETase"/>
    <property type="match status" value="1"/>
</dbReference>
<dbReference type="Proteomes" id="UP000006078">
    <property type="component" value="Unassembled WGS sequence"/>
</dbReference>
<dbReference type="PATRIC" id="fig|883169.3.peg.1456"/>
<evidence type="ECO:0000313" key="6">
    <source>
        <dbReference type="Proteomes" id="UP000011016"/>
    </source>
</evidence>
<dbReference type="EMBL" id="CAJZ01000217">
    <property type="protein sequence ID" value="CCI84185.1"/>
    <property type="molecule type" value="Genomic_DNA"/>
</dbReference>
<dbReference type="EMBL" id="AHAE01000071">
    <property type="protein sequence ID" value="EJZ81594.1"/>
    <property type="molecule type" value="Genomic_DNA"/>
</dbReference>
<feature type="domain" description="PET hydrolase/cutinase-like" evidence="2">
    <location>
        <begin position="16"/>
        <end position="177"/>
    </location>
</feature>
<gene>
    <name evidence="3" type="ORF">BN46_1473</name>
    <name evidence="4" type="ORF">HMPREF9719_01509</name>
</gene>
<sequence>MSANLKKSLAALSKHGPYRVLSGDLAYAGVPGRLYTPEEGSGIPGVAFAHAWLKKSKAYDSTLRHLASWGIAVAAPDTESGFNPSHRGFSADLDSALQILGGVRLGNGNVTVSPTRLGVVGHGMGAGCAILTAQNYHRVKAVVAAFPSVTSPSCEYAARGVDTPGLVIGSGKKQLVAQGYPATVAKNYGGPVVYREMDKADHESFSEDTLFKLAFGLGGPQRSARETERGLITGFLLHQLGEQKRYAAFSDPEATAKGVTSLSGEELEKKAEEEDPRHLPDELPSA</sequence>
<dbReference type="PANTHER" id="PTHR33428">
    <property type="entry name" value="CHLOROPHYLLASE-2, CHLOROPLASTIC"/>
    <property type="match status" value="1"/>
</dbReference>
<accession>I7KK77</accession>
<dbReference type="OrthoDB" id="4772420at2"/>
<dbReference type="PANTHER" id="PTHR33428:SF14">
    <property type="entry name" value="CARBOXYLESTERASE TYPE B DOMAIN-CONTAINING PROTEIN"/>
    <property type="match status" value="1"/>
</dbReference>
<evidence type="ECO:0000259" key="2">
    <source>
        <dbReference type="Pfam" id="PF12740"/>
    </source>
</evidence>
<evidence type="ECO:0000313" key="5">
    <source>
        <dbReference type="Proteomes" id="UP000006078"/>
    </source>
</evidence>
<dbReference type="STRING" id="29321.AAV33_09535"/>
<dbReference type="Proteomes" id="UP000011016">
    <property type="component" value="Unassembled WGS sequence"/>
</dbReference>
<feature type="region of interest" description="Disordered" evidence="1">
    <location>
        <begin position="251"/>
        <end position="286"/>
    </location>
</feature>
<evidence type="ECO:0000256" key="1">
    <source>
        <dbReference type="SAM" id="MobiDB-lite"/>
    </source>
</evidence>
<dbReference type="InterPro" id="IPR029058">
    <property type="entry name" value="AB_hydrolase_fold"/>
</dbReference>
<evidence type="ECO:0000313" key="3">
    <source>
        <dbReference type="EMBL" id="CCI84185.1"/>
    </source>
</evidence>
<dbReference type="InterPro" id="IPR041127">
    <property type="entry name" value="PET_hydrolase/cutinase-like"/>
</dbReference>
<reference evidence="3 6" key="1">
    <citation type="journal article" date="2012" name="J. Bacteriol.">
        <title>Draft Genome Sequence of Turicella otitidis ATCC 51513, Isolated from Middle Ear Fluid from a Child with Otitis Media.</title>
        <authorList>
            <person name="Brinkrolf K."/>
            <person name="Schneider J."/>
            <person name="Knecht M."/>
            <person name="Ruckert C."/>
            <person name="Tauch A."/>
        </authorList>
    </citation>
    <scope>NUCLEOTIDE SEQUENCE [LARGE SCALE GENOMIC DNA]</scope>
    <source>
        <strain evidence="3 6">ATCC 51513</strain>
    </source>
</reference>
<dbReference type="AlphaFoldDB" id="I7KK77"/>
<name>I7KK77_9CORY</name>
<dbReference type="RefSeq" id="WP_004601399.1">
    <property type="nucleotide sequence ID" value="NZ_HF541868.1"/>
</dbReference>
<proteinExistence type="predicted"/>
<dbReference type="Gene3D" id="3.40.50.1820">
    <property type="entry name" value="alpha/beta hydrolase"/>
    <property type="match status" value="1"/>
</dbReference>